<proteinExistence type="predicted"/>
<dbReference type="Gene3D" id="3.90.420.10">
    <property type="entry name" value="Oxidoreductase, molybdopterin-binding domain"/>
    <property type="match status" value="1"/>
</dbReference>
<evidence type="ECO:0000313" key="2">
    <source>
        <dbReference type="Proteomes" id="UP000255099"/>
    </source>
</evidence>
<dbReference type="Proteomes" id="UP000255099">
    <property type="component" value="Unassembled WGS sequence"/>
</dbReference>
<dbReference type="EMBL" id="UGLB01000003">
    <property type="protein sequence ID" value="STT47661.1"/>
    <property type="molecule type" value="Genomic_DNA"/>
</dbReference>
<accession>A0A377W342</accession>
<dbReference type="InterPro" id="IPR036374">
    <property type="entry name" value="OxRdtase_Mopterin-bd_sf"/>
</dbReference>
<dbReference type="AlphaFoldDB" id="A0A377W342"/>
<dbReference type="SUPFAM" id="SSF56524">
    <property type="entry name" value="Oxidoreductase molybdopterin-binding domain"/>
    <property type="match status" value="1"/>
</dbReference>
<organism evidence="1 2">
    <name type="scientific">Klebsiella pneumoniae</name>
    <dbReference type="NCBI Taxonomy" id="573"/>
    <lineage>
        <taxon>Bacteria</taxon>
        <taxon>Pseudomonadati</taxon>
        <taxon>Pseudomonadota</taxon>
        <taxon>Gammaproteobacteria</taxon>
        <taxon>Enterobacterales</taxon>
        <taxon>Enterobacteriaceae</taxon>
        <taxon>Klebsiella/Raoultella group</taxon>
        <taxon>Klebsiella</taxon>
        <taxon>Klebsiella pneumoniae complex</taxon>
    </lineage>
</organism>
<gene>
    <name evidence="1" type="ORF">NCTC9637_02582</name>
</gene>
<protein>
    <submittedName>
        <fullName evidence="1">Oxidoreductase</fullName>
    </submittedName>
</protein>
<reference evidence="1 2" key="1">
    <citation type="submission" date="2018-06" db="EMBL/GenBank/DDBJ databases">
        <authorList>
            <consortium name="Pathogen Informatics"/>
            <person name="Doyle S."/>
        </authorList>
    </citation>
    <scope>NUCLEOTIDE SEQUENCE [LARGE SCALE GENOMIC DNA]</scope>
    <source>
        <strain evidence="1 2">NCTC9637</strain>
    </source>
</reference>
<name>A0A377W342_KLEPN</name>
<sequence>MTGIPLNKLMDLVGAKGTSARVLALNDYTTIIPIDDFYKFPVIMALKMNGQYMRIRDKGPLFIVYPYDSSAELQNQIYYSRSAWQVSKMIIE</sequence>
<evidence type="ECO:0000313" key="1">
    <source>
        <dbReference type="EMBL" id="STT47661.1"/>
    </source>
</evidence>